<reference evidence="1 2" key="4">
    <citation type="journal article" date="2011" name="BMC Genomics">
        <title>RNA-Seq improves annotation of protein-coding genes in the cucumber genome.</title>
        <authorList>
            <person name="Li Z."/>
            <person name="Zhang Z."/>
            <person name="Yan P."/>
            <person name="Huang S."/>
            <person name="Fei Z."/>
            <person name="Lin K."/>
        </authorList>
    </citation>
    <scope>NUCLEOTIDE SEQUENCE [LARGE SCALE GENOMIC DNA]</scope>
    <source>
        <strain evidence="2">cv. 9930</strain>
    </source>
</reference>
<evidence type="ECO:0000313" key="2">
    <source>
        <dbReference type="Proteomes" id="UP000029981"/>
    </source>
</evidence>
<organism evidence="1 2">
    <name type="scientific">Cucumis sativus</name>
    <name type="common">Cucumber</name>
    <dbReference type="NCBI Taxonomy" id="3659"/>
    <lineage>
        <taxon>Eukaryota</taxon>
        <taxon>Viridiplantae</taxon>
        <taxon>Streptophyta</taxon>
        <taxon>Embryophyta</taxon>
        <taxon>Tracheophyta</taxon>
        <taxon>Spermatophyta</taxon>
        <taxon>Magnoliopsida</taxon>
        <taxon>eudicotyledons</taxon>
        <taxon>Gunneridae</taxon>
        <taxon>Pentapetalae</taxon>
        <taxon>rosids</taxon>
        <taxon>fabids</taxon>
        <taxon>Cucurbitales</taxon>
        <taxon>Cucurbitaceae</taxon>
        <taxon>Benincaseae</taxon>
        <taxon>Cucumis</taxon>
    </lineage>
</organism>
<gene>
    <name evidence="1" type="ORF">Csa_4G293180</name>
</gene>
<reference evidence="1 2" key="2">
    <citation type="journal article" date="2009" name="PLoS ONE">
        <title>An integrated genetic and cytogenetic map of the cucumber genome.</title>
        <authorList>
            <person name="Ren Y."/>
            <person name="Zhang Z."/>
            <person name="Liu J."/>
            <person name="Staub J.E."/>
            <person name="Han Y."/>
            <person name="Cheng Z."/>
            <person name="Li X."/>
            <person name="Lu J."/>
            <person name="Miao H."/>
            <person name="Kang H."/>
            <person name="Xie B."/>
            <person name="Gu X."/>
            <person name="Wang X."/>
            <person name="Du Y."/>
            <person name="Jin W."/>
            <person name="Huang S."/>
        </authorList>
    </citation>
    <scope>NUCLEOTIDE SEQUENCE [LARGE SCALE GENOMIC DNA]</scope>
    <source>
        <strain evidence="2">cv. 9930</strain>
    </source>
</reference>
<dbReference type="AlphaFoldDB" id="A0A0A0KXD4"/>
<protein>
    <submittedName>
        <fullName evidence="1">Uncharacterized protein</fullName>
    </submittedName>
</protein>
<reference evidence="1 2" key="1">
    <citation type="journal article" date="2009" name="Nat. Genet.">
        <title>The genome of the cucumber, Cucumis sativus L.</title>
        <authorList>
            <person name="Huang S."/>
            <person name="Li R."/>
            <person name="Zhang Z."/>
            <person name="Li L."/>
            <person name="Gu X."/>
            <person name="Fan W."/>
            <person name="Lucas W.J."/>
            <person name="Wang X."/>
            <person name="Xie B."/>
            <person name="Ni P."/>
            <person name="Ren Y."/>
            <person name="Zhu H."/>
            <person name="Li J."/>
            <person name="Lin K."/>
            <person name="Jin W."/>
            <person name="Fei Z."/>
            <person name="Li G."/>
            <person name="Staub J."/>
            <person name="Kilian A."/>
            <person name="van der Vossen E.A."/>
            <person name="Wu Y."/>
            <person name="Guo J."/>
            <person name="He J."/>
            <person name="Jia Z."/>
            <person name="Ren Y."/>
            <person name="Tian G."/>
            <person name="Lu Y."/>
            <person name="Ruan J."/>
            <person name="Qian W."/>
            <person name="Wang M."/>
            <person name="Huang Q."/>
            <person name="Li B."/>
            <person name="Xuan Z."/>
            <person name="Cao J."/>
            <person name="Asan"/>
            <person name="Wu Z."/>
            <person name="Zhang J."/>
            <person name="Cai Q."/>
            <person name="Bai Y."/>
            <person name="Zhao B."/>
            <person name="Han Y."/>
            <person name="Li Y."/>
            <person name="Li X."/>
            <person name="Wang S."/>
            <person name="Shi Q."/>
            <person name="Liu S."/>
            <person name="Cho W.K."/>
            <person name="Kim J.Y."/>
            <person name="Xu Y."/>
            <person name="Heller-Uszynska K."/>
            <person name="Miao H."/>
            <person name="Cheng Z."/>
            <person name="Zhang S."/>
            <person name="Wu J."/>
            <person name="Yang Y."/>
            <person name="Kang H."/>
            <person name="Li M."/>
            <person name="Liang H."/>
            <person name="Ren X."/>
            <person name="Shi Z."/>
            <person name="Wen M."/>
            <person name="Jian M."/>
            <person name="Yang H."/>
            <person name="Zhang G."/>
            <person name="Yang Z."/>
            <person name="Chen R."/>
            <person name="Liu S."/>
            <person name="Li J."/>
            <person name="Ma L."/>
            <person name="Liu H."/>
            <person name="Zhou Y."/>
            <person name="Zhao J."/>
            <person name="Fang X."/>
            <person name="Li G."/>
            <person name="Fang L."/>
            <person name="Li Y."/>
            <person name="Liu D."/>
            <person name="Zheng H."/>
            <person name="Zhang Y."/>
            <person name="Qin N."/>
            <person name="Li Z."/>
            <person name="Yang G."/>
            <person name="Yang S."/>
            <person name="Bolund L."/>
            <person name="Kristiansen K."/>
            <person name="Zheng H."/>
            <person name="Li S."/>
            <person name="Zhang X."/>
            <person name="Yang H."/>
            <person name="Wang J."/>
            <person name="Sun R."/>
            <person name="Zhang B."/>
            <person name="Jiang S."/>
            <person name="Wang J."/>
            <person name="Du Y."/>
            <person name="Li S."/>
        </authorList>
    </citation>
    <scope>NUCLEOTIDE SEQUENCE [LARGE SCALE GENOMIC DNA]</scope>
    <source>
        <strain evidence="2">cv. 9930</strain>
    </source>
</reference>
<evidence type="ECO:0000313" key="1">
    <source>
        <dbReference type="EMBL" id="KGN54208.1"/>
    </source>
</evidence>
<accession>A0A0A0KXD4</accession>
<dbReference type="Proteomes" id="UP000029981">
    <property type="component" value="Chromosome 4"/>
</dbReference>
<proteinExistence type="predicted"/>
<name>A0A0A0KXD4_CUCSA</name>
<dbReference type="EMBL" id="CM002925">
    <property type="protein sequence ID" value="KGN54208.1"/>
    <property type="molecule type" value="Genomic_DNA"/>
</dbReference>
<keyword evidence="2" id="KW-1185">Reference proteome</keyword>
<reference evidence="1 2" key="3">
    <citation type="journal article" date="2010" name="BMC Genomics">
        <title>Transcriptome sequencing and comparative analysis of cucumber flowers with different sex types.</title>
        <authorList>
            <person name="Guo S."/>
            <person name="Zheng Y."/>
            <person name="Joung J.G."/>
            <person name="Liu S."/>
            <person name="Zhang Z."/>
            <person name="Crasta O.R."/>
            <person name="Sobral B.W."/>
            <person name="Xu Y."/>
            <person name="Huang S."/>
            <person name="Fei Z."/>
        </authorList>
    </citation>
    <scope>NUCLEOTIDE SEQUENCE [LARGE SCALE GENOMIC DNA]</scope>
    <source>
        <strain evidence="2">cv. 9930</strain>
    </source>
</reference>
<dbReference type="Gramene" id="KGN54208">
    <property type="protein sequence ID" value="KGN54208"/>
    <property type="gene ID" value="Csa_4G293180"/>
</dbReference>
<sequence length="80" mass="9404">MPLDELRLIGQLVEAKRSEPRPSSTQFFFYEAIARFLCQQFRSKFYNDYRKRSLSNHATSINWASLFLGPKSEPISFNKP</sequence>